<dbReference type="Proteomes" id="UP000199608">
    <property type="component" value="Unassembled WGS sequence"/>
</dbReference>
<keyword evidence="7" id="KW-0998">Cell outer membrane</keyword>
<keyword evidence="11" id="KW-1185">Reference proteome</keyword>
<keyword evidence="4" id="KW-0732">Signal</keyword>
<accession>A0A1H2EE48</accession>
<dbReference type="EMBL" id="FNLL01000003">
    <property type="protein sequence ID" value="SDT93412.1"/>
    <property type="molecule type" value="Genomic_DNA"/>
</dbReference>
<keyword evidence="3" id="KW-0812">Transmembrane</keyword>
<dbReference type="InterPro" id="IPR039910">
    <property type="entry name" value="D15-like"/>
</dbReference>
<proteinExistence type="predicted"/>
<dbReference type="Gene3D" id="3.10.20.310">
    <property type="entry name" value="membrane protein fhac"/>
    <property type="match status" value="6"/>
</dbReference>
<reference evidence="11" key="1">
    <citation type="submission" date="2016-10" db="EMBL/GenBank/DDBJ databases">
        <authorList>
            <person name="Varghese N."/>
            <person name="Submissions S."/>
        </authorList>
    </citation>
    <scope>NUCLEOTIDE SEQUENCE [LARGE SCALE GENOMIC DNA]</scope>
    <source>
        <strain evidence="11">DSM 3384</strain>
    </source>
</reference>
<dbReference type="InterPro" id="IPR000184">
    <property type="entry name" value="Bac_surfAg_D15"/>
</dbReference>
<dbReference type="PANTHER" id="PTHR12815:SF47">
    <property type="entry name" value="TRANSLOCATION AND ASSEMBLY MODULE SUBUNIT TAMA"/>
    <property type="match status" value="1"/>
</dbReference>
<evidence type="ECO:0000256" key="8">
    <source>
        <dbReference type="NCBIfam" id="TIGR03303"/>
    </source>
</evidence>
<keyword evidence="5" id="KW-0677">Repeat</keyword>
<comment type="subcellular location">
    <subcellularLocation>
        <location evidence="1">Membrane</location>
    </subcellularLocation>
</comment>
<gene>
    <name evidence="10" type="ORF">SAMN04487931_10348</name>
</gene>
<feature type="domain" description="POTRA" evidence="9">
    <location>
        <begin position="474"/>
        <end position="548"/>
    </location>
</feature>
<dbReference type="GO" id="GO:0009279">
    <property type="term" value="C:cell outer membrane"/>
    <property type="evidence" value="ECO:0007669"/>
    <property type="project" value="UniProtKB-UniRule"/>
</dbReference>
<evidence type="ECO:0000313" key="11">
    <source>
        <dbReference type="Proteomes" id="UP000199608"/>
    </source>
</evidence>
<dbReference type="PANTHER" id="PTHR12815">
    <property type="entry name" value="SORTING AND ASSEMBLY MACHINERY SAMM50 PROTEIN FAMILY MEMBER"/>
    <property type="match status" value="1"/>
</dbReference>
<feature type="domain" description="POTRA" evidence="9">
    <location>
        <begin position="132"/>
        <end position="217"/>
    </location>
</feature>
<keyword evidence="6" id="KW-0472">Membrane</keyword>
<dbReference type="PROSITE" id="PS51779">
    <property type="entry name" value="POTRA"/>
    <property type="match status" value="4"/>
</dbReference>
<feature type="domain" description="POTRA" evidence="9">
    <location>
        <begin position="393"/>
        <end position="471"/>
    </location>
</feature>
<evidence type="ECO:0000256" key="1">
    <source>
        <dbReference type="ARBA" id="ARBA00004370"/>
    </source>
</evidence>
<evidence type="ECO:0000259" key="9">
    <source>
        <dbReference type="PROSITE" id="PS51779"/>
    </source>
</evidence>
<dbReference type="GO" id="GO:0071709">
    <property type="term" value="P:membrane assembly"/>
    <property type="evidence" value="ECO:0007669"/>
    <property type="project" value="InterPro"/>
</dbReference>
<dbReference type="Pfam" id="PF07244">
    <property type="entry name" value="POTRA"/>
    <property type="match status" value="6"/>
</dbReference>
<evidence type="ECO:0000256" key="5">
    <source>
        <dbReference type="ARBA" id="ARBA00022737"/>
    </source>
</evidence>
<dbReference type="NCBIfam" id="TIGR03303">
    <property type="entry name" value="OM_YaeT"/>
    <property type="match status" value="1"/>
</dbReference>
<dbReference type="InterPro" id="IPR034746">
    <property type="entry name" value="POTRA"/>
</dbReference>
<name>A0A1H2EE48_9BACT</name>
<dbReference type="PIRSF" id="PIRSF006076">
    <property type="entry name" value="OM_assembly_OMP85"/>
    <property type="match status" value="1"/>
</dbReference>
<feature type="domain" description="POTRA" evidence="9">
    <location>
        <begin position="300"/>
        <end position="390"/>
    </location>
</feature>
<evidence type="ECO:0000256" key="3">
    <source>
        <dbReference type="ARBA" id="ARBA00022692"/>
    </source>
</evidence>
<keyword evidence="2" id="KW-1134">Transmembrane beta strand</keyword>
<evidence type="ECO:0000256" key="2">
    <source>
        <dbReference type="ARBA" id="ARBA00022452"/>
    </source>
</evidence>
<dbReference type="InterPro" id="IPR023707">
    <property type="entry name" value="OM_assembly_BamA"/>
</dbReference>
<protein>
    <recommendedName>
        <fullName evidence="8">Outer membrane protein assembly factor BamA</fullName>
    </recommendedName>
</protein>
<dbReference type="Pfam" id="PF01103">
    <property type="entry name" value="Omp85"/>
    <property type="match status" value="1"/>
</dbReference>
<evidence type="ECO:0000256" key="7">
    <source>
        <dbReference type="ARBA" id="ARBA00023237"/>
    </source>
</evidence>
<dbReference type="Gene3D" id="2.40.160.50">
    <property type="entry name" value="membrane protein fhac: a member of the omp85/tpsb transporter family"/>
    <property type="match status" value="1"/>
</dbReference>
<dbReference type="AlphaFoldDB" id="A0A1H2EE48"/>
<evidence type="ECO:0000256" key="4">
    <source>
        <dbReference type="ARBA" id="ARBA00022729"/>
    </source>
</evidence>
<evidence type="ECO:0000256" key="6">
    <source>
        <dbReference type="ARBA" id="ARBA00023136"/>
    </source>
</evidence>
<sequence length="880" mass="100357">MGLNSNIALNLDSLALKISFVLMLMVCMTQNSLAQTKESLDLPGTVSKIDVRVKDILVKGAFPVFKKEVLQVMTISPGDEFSQEVLDQQSSRVVVLFKNHGFIDPKVKVIAKKDLQDGHYIVSVYIEKGDFYRVERVMVHGNHSFSGIRLKLRTKTWQSSVLLGSATRFIEKEFNADVKNLIRFYREKGFADVTVSGRIQKNDQSKTVDLKFDINEGPVYKIRFDGNRQFWDHTLKQEMTLFKDGNKNNFAVKKSIRNIKKKYSQSGFPDAGIKTKITERKKDKKIFRDVTFQTDEGDQYIVSSISIKGNHGVDEKSIKQQILTKPSGFLTDGGYAPEVLEADINAIRVLYLRQGYTRARIQKTLKINDHLSQKDKKIKSLAIELVIDEGPRTRVGTVRFQGLSILKPEAAMQLLSLKPGKVYRNYMIESDENVLKKRISEMGYPHIRVKATVVFNEDLSLADFFYDVDEGPFVTIGQIFYTGNFRTKKEILNQEMTLSQGDPLSLKKLFESRQNMLDMNALNSVKFNTLGLKEKLDQVDLAIAVEEKVPKFVEFATGYDTQRHFYVNTTIGDHNFLGRNLAVETDAELSQIGHEVNVSLTEPRVFSSRISSTTKIAAQKHEEFNTDFGIKSYSLSQIFYRQFLEKKLTANVGFQYDFREQYPTRSPSVSETETDNREYDSRHIFEINPSMTYRTTDSYVRPRKGVFSAVYMDISKGIENNLDDYIKYRMDARYYYTVFEPLTLAVRGWYGYIQTYGENKTVPEDQLFFLGGTTTVRGFDENLLLFDNTGTAVGGREAFLGSVEARYDLGLKFEVTLFYDVGRVQKTFDSVDSDDFRSSAGVGLRYMTPIGPVGLVYGWKINPLPGESSGCLHFSMGYTF</sequence>
<organism evidence="10 11">
    <name type="scientific">Desulfobacula phenolica</name>
    <dbReference type="NCBI Taxonomy" id="90732"/>
    <lineage>
        <taxon>Bacteria</taxon>
        <taxon>Pseudomonadati</taxon>
        <taxon>Thermodesulfobacteriota</taxon>
        <taxon>Desulfobacteria</taxon>
        <taxon>Desulfobacterales</taxon>
        <taxon>Desulfobacteraceae</taxon>
        <taxon>Desulfobacula</taxon>
    </lineage>
</organism>
<dbReference type="InterPro" id="IPR010827">
    <property type="entry name" value="BamA/TamA_POTRA"/>
</dbReference>
<evidence type="ECO:0000313" key="10">
    <source>
        <dbReference type="EMBL" id="SDT93412.1"/>
    </source>
</evidence>